<keyword evidence="2 6" id="KW-1003">Cell membrane</keyword>
<evidence type="ECO:0000256" key="2">
    <source>
        <dbReference type="ARBA" id="ARBA00022475"/>
    </source>
</evidence>
<dbReference type="PATRIC" id="fig|1158607.3.peg.3293"/>
<gene>
    <name evidence="8" type="ORF">UAU_03306</name>
</gene>
<feature type="transmembrane region" description="Helical" evidence="6">
    <location>
        <begin position="179"/>
        <end position="199"/>
    </location>
</feature>
<comment type="caution">
    <text evidence="6">Lacks conserved residue(s) required for the propagation of feature annotation.</text>
</comment>
<dbReference type="PANTHER" id="PTHR12677">
    <property type="entry name" value="GOLGI APPARATUS MEMBRANE PROTEIN TVP38-RELATED"/>
    <property type="match status" value="1"/>
</dbReference>
<organism evidence="8 9">
    <name type="scientific">Enterococcus pallens ATCC BAA-351</name>
    <dbReference type="NCBI Taxonomy" id="1158607"/>
    <lineage>
        <taxon>Bacteria</taxon>
        <taxon>Bacillati</taxon>
        <taxon>Bacillota</taxon>
        <taxon>Bacilli</taxon>
        <taxon>Lactobacillales</taxon>
        <taxon>Enterococcaceae</taxon>
        <taxon>Enterococcus</taxon>
    </lineage>
</organism>
<feature type="transmembrane region" description="Helical" evidence="6">
    <location>
        <begin position="20"/>
        <end position="36"/>
    </location>
</feature>
<protein>
    <recommendedName>
        <fullName evidence="6">TVP38/TMEM64 family membrane protein</fullName>
    </recommendedName>
</protein>
<evidence type="ECO:0000313" key="8">
    <source>
        <dbReference type="EMBL" id="EOH91347.1"/>
    </source>
</evidence>
<proteinExistence type="inferred from homology"/>
<comment type="similarity">
    <text evidence="6">Belongs to the TVP38/TMEM64 family.</text>
</comment>
<keyword evidence="4 6" id="KW-1133">Transmembrane helix</keyword>
<dbReference type="InterPro" id="IPR015414">
    <property type="entry name" value="TMEM64"/>
</dbReference>
<feature type="domain" description="VTT" evidence="7">
    <location>
        <begin position="76"/>
        <end position="193"/>
    </location>
</feature>
<keyword evidence="3 6" id="KW-0812">Transmembrane</keyword>
<evidence type="ECO:0000256" key="6">
    <source>
        <dbReference type="RuleBase" id="RU366058"/>
    </source>
</evidence>
<dbReference type="Proteomes" id="UP000013782">
    <property type="component" value="Unassembled WGS sequence"/>
</dbReference>
<comment type="caution">
    <text evidence="8">The sequence shown here is derived from an EMBL/GenBank/DDBJ whole genome shotgun (WGS) entry which is preliminary data.</text>
</comment>
<accession>R2Q483</accession>
<feature type="transmembrane region" description="Helical" evidence="6">
    <location>
        <begin position="95"/>
        <end position="112"/>
    </location>
</feature>
<reference evidence="8 9" key="1">
    <citation type="submission" date="2013-02" db="EMBL/GenBank/DDBJ databases">
        <title>The Genome Sequence of Enterococcus pallens BAA-351.</title>
        <authorList>
            <consortium name="The Broad Institute Genome Sequencing Platform"/>
            <consortium name="The Broad Institute Genome Sequencing Center for Infectious Disease"/>
            <person name="Earl A.M."/>
            <person name="Gilmore M.S."/>
            <person name="Lebreton F."/>
            <person name="Walker B."/>
            <person name="Young S.K."/>
            <person name="Zeng Q."/>
            <person name="Gargeya S."/>
            <person name="Fitzgerald M."/>
            <person name="Haas B."/>
            <person name="Abouelleil A."/>
            <person name="Alvarado L."/>
            <person name="Arachchi H.M."/>
            <person name="Berlin A.M."/>
            <person name="Chapman S.B."/>
            <person name="Dewar J."/>
            <person name="Goldberg J."/>
            <person name="Griggs A."/>
            <person name="Gujja S."/>
            <person name="Hansen M."/>
            <person name="Howarth C."/>
            <person name="Imamovic A."/>
            <person name="Larimer J."/>
            <person name="McCowan C."/>
            <person name="Murphy C."/>
            <person name="Neiman D."/>
            <person name="Pearson M."/>
            <person name="Priest M."/>
            <person name="Roberts A."/>
            <person name="Saif S."/>
            <person name="Shea T."/>
            <person name="Sisk P."/>
            <person name="Sykes S."/>
            <person name="Wortman J."/>
            <person name="Nusbaum C."/>
            <person name="Birren B."/>
        </authorList>
    </citation>
    <scope>NUCLEOTIDE SEQUENCE [LARGE SCALE GENOMIC DNA]</scope>
    <source>
        <strain evidence="8 9">ATCC BAA-351</strain>
    </source>
</reference>
<dbReference type="eggNOG" id="COG0398">
    <property type="taxonomic scope" value="Bacteria"/>
</dbReference>
<keyword evidence="5 6" id="KW-0472">Membrane</keyword>
<dbReference type="RefSeq" id="WP_010758284.1">
    <property type="nucleotide sequence ID" value="NZ_ASWD01000004.1"/>
</dbReference>
<dbReference type="PANTHER" id="PTHR12677:SF49">
    <property type="entry name" value="TVP38_TMEM64 FAMILY MEMBRANE PROTEIN"/>
    <property type="match status" value="1"/>
</dbReference>
<evidence type="ECO:0000256" key="4">
    <source>
        <dbReference type="ARBA" id="ARBA00022989"/>
    </source>
</evidence>
<feature type="transmembrane region" description="Helical" evidence="6">
    <location>
        <begin position="147"/>
        <end position="167"/>
    </location>
</feature>
<dbReference type="HOGENOM" id="CLU_038944_5_2_9"/>
<dbReference type="OrthoDB" id="371137at2"/>
<evidence type="ECO:0000259" key="7">
    <source>
        <dbReference type="Pfam" id="PF09335"/>
    </source>
</evidence>
<comment type="subcellular location">
    <subcellularLocation>
        <location evidence="1 6">Cell membrane</location>
        <topology evidence="1 6">Multi-pass membrane protein</topology>
    </subcellularLocation>
</comment>
<dbReference type="Pfam" id="PF09335">
    <property type="entry name" value="VTT_dom"/>
    <property type="match status" value="1"/>
</dbReference>
<evidence type="ECO:0000256" key="3">
    <source>
        <dbReference type="ARBA" id="ARBA00022692"/>
    </source>
</evidence>
<evidence type="ECO:0000256" key="1">
    <source>
        <dbReference type="ARBA" id="ARBA00004651"/>
    </source>
</evidence>
<name>R2Q483_9ENTE</name>
<dbReference type="STRING" id="160454.RV10_GL001545"/>
<dbReference type="InterPro" id="IPR032816">
    <property type="entry name" value="VTT_dom"/>
</dbReference>
<dbReference type="AlphaFoldDB" id="R2Q483"/>
<sequence>MEPKVRARRKFVFQQKLIQLAPVFGVAALILITIHLRRLGVFASPQDLQAFIKQFGSFAVVVFILVQGIQPIIPFIPGGIATVVGMLMFGNIPGILYSYIGLVIGEFGLFLLSRRYGPRFAQLILSGKNYQTFEKALHRHTKKIRRLLIVCFIFPFLPDDIICLVAGMTDLSFKEYAKIVLIFKLWSVASYGYLIVFVLDKTILF</sequence>
<evidence type="ECO:0000256" key="5">
    <source>
        <dbReference type="ARBA" id="ARBA00023136"/>
    </source>
</evidence>
<keyword evidence="9" id="KW-1185">Reference proteome</keyword>
<dbReference type="GO" id="GO:0005886">
    <property type="term" value="C:plasma membrane"/>
    <property type="evidence" value="ECO:0007669"/>
    <property type="project" value="UniProtKB-SubCell"/>
</dbReference>
<dbReference type="EMBL" id="AJAQ01000034">
    <property type="protein sequence ID" value="EOH91347.1"/>
    <property type="molecule type" value="Genomic_DNA"/>
</dbReference>
<evidence type="ECO:0000313" key="9">
    <source>
        <dbReference type="Proteomes" id="UP000013782"/>
    </source>
</evidence>